<organism evidence="1 2">
    <name type="scientific">Sulfurospirillum halorespirans DSM 13726</name>
    <dbReference type="NCBI Taxonomy" id="1193502"/>
    <lineage>
        <taxon>Bacteria</taxon>
        <taxon>Pseudomonadati</taxon>
        <taxon>Campylobacterota</taxon>
        <taxon>Epsilonproteobacteria</taxon>
        <taxon>Campylobacterales</taxon>
        <taxon>Sulfurospirillaceae</taxon>
        <taxon>Sulfurospirillum</taxon>
    </lineage>
</organism>
<accession>A0A1D7TNC3</accession>
<keyword evidence="2" id="KW-1185">Reference proteome</keyword>
<dbReference type="Proteomes" id="UP000094609">
    <property type="component" value="Chromosome"/>
</dbReference>
<dbReference type="KEGG" id="shal:SHALO_2727"/>
<dbReference type="PATRIC" id="fig|1193502.14.peg.2762"/>
<evidence type="ECO:0000313" key="2">
    <source>
        <dbReference type="Proteomes" id="UP000094609"/>
    </source>
</evidence>
<name>A0A1D7TNC3_9BACT</name>
<sequence length="177" mass="19069">MKKILLGLLVILVAAAGVLFFLKGKDTYESNISSASLTDGLNVGSMITYTLPDQFGKLHTLDDSIHTLILVFAKDTGHVVKAYLGAQSTDYLSVHHVAFVADISPMPVVIRNTFALPDLKTQPYSVNLILDGTIAASLKNGAKVDGITVVTLANKRVEKVEYAEGVEALKAIIEREK</sequence>
<dbReference type="STRING" id="1193502.SHALO_2727"/>
<evidence type="ECO:0008006" key="3">
    <source>
        <dbReference type="Google" id="ProtNLM"/>
    </source>
</evidence>
<protein>
    <recommendedName>
        <fullName evidence="3">Periplasmic protein</fullName>
    </recommendedName>
</protein>
<dbReference type="RefSeq" id="WP_069479016.1">
    <property type="nucleotide sequence ID" value="NZ_CP017111.1"/>
</dbReference>
<reference evidence="2" key="1">
    <citation type="submission" date="2016-08" db="EMBL/GenBank/DDBJ databases">
        <title>Complete genome sequence of the organohalide-respiring Epsilonproteobacterium Sulfurospirillum halorespirans.</title>
        <authorList>
            <person name="Goris T."/>
            <person name="Zimmermann J."/>
            <person name="Schenz B."/>
            <person name="Lemos M."/>
            <person name="Hackermueller J."/>
            <person name="Diekert G."/>
        </authorList>
    </citation>
    <scope>NUCLEOTIDE SEQUENCE [LARGE SCALE GENOMIC DNA]</scope>
    <source>
        <strain>DSM 13726</strain>
        <strain evidence="2">PCE-M2</strain>
    </source>
</reference>
<proteinExistence type="predicted"/>
<dbReference type="EMBL" id="CP017111">
    <property type="protein sequence ID" value="AOO66485.1"/>
    <property type="molecule type" value="Genomic_DNA"/>
</dbReference>
<evidence type="ECO:0000313" key="1">
    <source>
        <dbReference type="EMBL" id="AOO66485.1"/>
    </source>
</evidence>
<gene>
    <name evidence="1" type="ORF">SHALO_2727</name>
</gene>
<dbReference type="AlphaFoldDB" id="A0A1D7TNC3"/>